<accession>A0A6A6M110</accession>
<dbReference type="EMBL" id="JAAGAX010000008">
    <property type="protein sequence ID" value="KAF2306033.1"/>
    <property type="molecule type" value="Genomic_DNA"/>
</dbReference>
<name>A0A6A6M110_HEVBR</name>
<comment type="caution">
    <text evidence="2">The sequence shown here is derived from an EMBL/GenBank/DDBJ whole genome shotgun (WGS) entry which is preliminary data.</text>
</comment>
<proteinExistence type="predicted"/>
<feature type="region of interest" description="Disordered" evidence="1">
    <location>
        <begin position="1"/>
        <end position="21"/>
    </location>
</feature>
<protein>
    <submittedName>
        <fullName evidence="2">Uncharacterized protein</fullName>
    </submittedName>
</protein>
<evidence type="ECO:0000256" key="1">
    <source>
        <dbReference type="SAM" id="MobiDB-lite"/>
    </source>
</evidence>
<feature type="compositionally biased region" description="Basic and acidic residues" evidence="1">
    <location>
        <begin position="1"/>
        <end position="15"/>
    </location>
</feature>
<evidence type="ECO:0000313" key="2">
    <source>
        <dbReference type="EMBL" id="KAF2306033.1"/>
    </source>
</evidence>
<sequence length="137" mass="14862">MMRSCEVRLKKERDQPAGPSPTQIASILNFTLPDIAHPASLPDQISTLQASKEGDAQSLGKSSLSNILTRNIGVGKKWKRRARAIIANRSVNTSQDQKNAENKPSQENITADEALESNLLSQSFEALVAGQKPPEAL</sequence>
<dbReference type="Proteomes" id="UP000467840">
    <property type="component" value="Chromosome 9"/>
</dbReference>
<keyword evidence="3" id="KW-1185">Reference proteome</keyword>
<dbReference type="AlphaFoldDB" id="A0A6A6M110"/>
<feature type="region of interest" description="Disordered" evidence="1">
    <location>
        <begin position="89"/>
        <end position="108"/>
    </location>
</feature>
<gene>
    <name evidence="2" type="ORF">GH714_009743</name>
</gene>
<organism evidence="2 3">
    <name type="scientific">Hevea brasiliensis</name>
    <name type="common">Para rubber tree</name>
    <name type="synonym">Siphonia brasiliensis</name>
    <dbReference type="NCBI Taxonomy" id="3981"/>
    <lineage>
        <taxon>Eukaryota</taxon>
        <taxon>Viridiplantae</taxon>
        <taxon>Streptophyta</taxon>
        <taxon>Embryophyta</taxon>
        <taxon>Tracheophyta</taxon>
        <taxon>Spermatophyta</taxon>
        <taxon>Magnoliopsida</taxon>
        <taxon>eudicotyledons</taxon>
        <taxon>Gunneridae</taxon>
        <taxon>Pentapetalae</taxon>
        <taxon>rosids</taxon>
        <taxon>fabids</taxon>
        <taxon>Malpighiales</taxon>
        <taxon>Euphorbiaceae</taxon>
        <taxon>Crotonoideae</taxon>
        <taxon>Micrandreae</taxon>
        <taxon>Hevea</taxon>
    </lineage>
</organism>
<reference evidence="2 3" key="1">
    <citation type="journal article" date="2020" name="Mol. Plant">
        <title>The Chromosome-Based Rubber Tree Genome Provides New Insights into Spurge Genome Evolution and Rubber Biosynthesis.</title>
        <authorList>
            <person name="Liu J."/>
            <person name="Shi C."/>
            <person name="Shi C.C."/>
            <person name="Li W."/>
            <person name="Zhang Q.J."/>
            <person name="Zhang Y."/>
            <person name="Li K."/>
            <person name="Lu H.F."/>
            <person name="Shi C."/>
            <person name="Zhu S.T."/>
            <person name="Xiao Z.Y."/>
            <person name="Nan H."/>
            <person name="Yue Y."/>
            <person name="Zhu X.G."/>
            <person name="Wu Y."/>
            <person name="Hong X.N."/>
            <person name="Fan G.Y."/>
            <person name="Tong Y."/>
            <person name="Zhang D."/>
            <person name="Mao C.L."/>
            <person name="Liu Y.L."/>
            <person name="Hao S.J."/>
            <person name="Liu W.Q."/>
            <person name="Lv M.Q."/>
            <person name="Zhang H.B."/>
            <person name="Liu Y."/>
            <person name="Hu-Tang G.R."/>
            <person name="Wang J.P."/>
            <person name="Wang J.H."/>
            <person name="Sun Y.H."/>
            <person name="Ni S.B."/>
            <person name="Chen W.B."/>
            <person name="Zhang X.C."/>
            <person name="Jiao Y.N."/>
            <person name="Eichler E.E."/>
            <person name="Li G.H."/>
            <person name="Liu X."/>
            <person name="Gao L.Z."/>
        </authorList>
    </citation>
    <scope>NUCLEOTIDE SEQUENCE [LARGE SCALE GENOMIC DNA]</scope>
    <source>
        <strain evidence="3">cv. GT1</strain>
        <tissue evidence="2">Leaf</tissue>
    </source>
</reference>
<evidence type="ECO:0000313" key="3">
    <source>
        <dbReference type="Proteomes" id="UP000467840"/>
    </source>
</evidence>